<dbReference type="PRINTS" id="PR00483">
    <property type="entry name" value="BACPHPHTASE"/>
</dbReference>
<keyword evidence="4" id="KW-1185">Reference proteome</keyword>
<dbReference type="InterPro" id="IPR036938">
    <property type="entry name" value="PAP2/HPO_sf"/>
</dbReference>
<dbReference type="Proteomes" id="UP001596501">
    <property type="component" value="Unassembled WGS sequence"/>
</dbReference>
<proteinExistence type="predicted"/>
<feature type="region of interest" description="Disordered" evidence="1">
    <location>
        <begin position="1"/>
        <end position="23"/>
    </location>
</feature>
<feature type="compositionally biased region" description="Low complexity" evidence="1">
    <location>
        <begin position="81"/>
        <end position="96"/>
    </location>
</feature>
<evidence type="ECO:0000259" key="2">
    <source>
        <dbReference type="SMART" id="SM00014"/>
    </source>
</evidence>
<evidence type="ECO:0000256" key="1">
    <source>
        <dbReference type="SAM" id="MobiDB-lite"/>
    </source>
</evidence>
<accession>A0ABW2QHD5</accession>
<sequence length="300" mass="31795">MAQQPHTCARSAPAHPTAVDHGPARRLTQALTAVLLGLTAMACATPTPPPSTVDAEIGEVRAGSRVLKGYLPRESLPNSLSLLPPAPAAGSAQAAADEAHHRRTRRLKDSPRGALAREDANYIYPEAGQVFACALGVDIDAKRAPHLATLMRRSMTDAGLATYKAKDHYQRVRPFVQHKEATCDPAGEARLLKDGAYPSGHAALGWVWGLVLASLAPDRADAVLTRAYAYGDSRLVCGVHWASDVEAGRTMGAATYAMLQGDPIFQAQQQLARAELQALRKNGPTTTKDCAAEAAALSLK</sequence>
<gene>
    <name evidence="3" type="ORF">ACFQPB_03625</name>
</gene>
<evidence type="ECO:0000313" key="3">
    <source>
        <dbReference type="EMBL" id="MFC7407938.1"/>
    </source>
</evidence>
<feature type="region of interest" description="Disordered" evidence="1">
    <location>
        <begin position="81"/>
        <end position="112"/>
    </location>
</feature>
<dbReference type="SMART" id="SM00014">
    <property type="entry name" value="acidPPc"/>
    <property type="match status" value="1"/>
</dbReference>
<protein>
    <submittedName>
        <fullName evidence="3">Phosphatase PAP2 family protein</fullName>
    </submittedName>
</protein>
<dbReference type="RefSeq" id="WP_382219836.1">
    <property type="nucleotide sequence ID" value="NZ_JBHTCA010000002.1"/>
</dbReference>
<dbReference type="InterPro" id="IPR001011">
    <property type="entry name" value="Acid_Pase_classA_bac"/>
</dbReference>
<dbReference type="Pfam" id="PF01569">
    <property type="entry name" value="PAP2"/>
    <property type="match status" value="1"/>
</dbReference>
<reference evidence="4" key="1">
    <citation type="journal article" date="2019" name="Int. J. Syst. Evol. Microbiol.">
        <title>The Global Catalogue of Microorganisms (GCM) 10K type strain sequencing project: providing services to taxonomists for standard genome sequencing and annotation.</title>
        <authorList>
            <consortium name="The Broad Institute Genomics Platform"/>
            <consortium name="The Broad Institute Genome Sequencing Center for Infectious Disease"/>
            <person name="Wu L."/>
            <person name="Ma J."/>
        </authorList>
    </citation>
    <scope>NUCLEOTIDE SEQUENCE [LARGE SCALE GENOMIC DNA]</scope>
    <source>
        <strain evidence="4">CGMCC 1.12371</strain>
    </source>
</reference>
<organism evidence="3 4">
    <name type="scientific">Hydrogenophaga atypica</name>
    <dbReference type="NCBI Taxonomy" id="249409"/>
    <lineage>
        <taxon>Bacteria</taxon>
        <taxon>Pseudomonadati</taxon>
        <taxon>Pseudomonadota</taxon>
        <taxon>Betaproteobacteria</taxon>
        <taxon>Burkholderiales</taxon>
        <taxon>Comamonadaceae</taxon>
        <taxon>Hydrogenophaga</taxon>
    </lineage>
</organism>
<evidence type="ECO:0000313" key="4">
    <source>
        <dbReference type="Proteomes" id="UP001596501"/>
    </source>
</evidence>
<dbReference type="Gene3D" id="1.20.144.10">
    <property type="entry name" value="Phosphatidic acid phosphatase type 2/haloperoxidase"/>
    <property type="match status" value="1"/>
</dbReference>
<dbReference type="CDD" id="cd03397">
    <property type="entry name" value="PAP2_acid_phosphatase"/>
    <property type="match status" value="1"/>
</dbReference>
<dbReference type="InterPro" id="IPR000326">
    <property type="entry name" value="PAP2/HPO"/>
</dbReference>
<feature type="domain" description="Phosphatidic acid phosphatase type 2/haloperoxidase" evidence="2">
    <location>
        <begin position="148"/>
        <end position="260"/>
    </location>
</feature>
<name>A0ABW2QHD5_9BURK</name>
<dbReference type="EMBL" id="JBHTCA010000002">
    <property type="protein sequence ID" value="MFC7407938.1"/>
    <property type="molecule type" value="Genomic_DNA"/>
</dbReference>
<comment type="caution">
    <text evidence="3">The sequence shown here is derived from an EMBL/GenBank/DDBJ whole genome shotgun (WGS) entry which is preliminary data.</text>
</comment>
<dbReference type="SUPFAM" id="SSF48317">
    <property type="entry name" value="Acid phosphatase/Vanadium-dependent haloperoxidase"/>
    <property type="match status" value="1"/>
</dbReference>